<evidence type="ECO:0000259" key="12">
    <source>
        <dbReference type="Pfam" id="PF06750"/>
    </source>
</evidence>
<keyword evidence="3" id="KW-1003">Cell membrane</keyword>
<dbReference type="PANTHER" id="PTHR30487">
    <property type="entry name" value="TYPE 4 PREPILIN-LIKE PROTEINS LEADER PEPTIDE-PROCESSING ENZYME"/>
    <property type="match status" value="1"/>
</dbReference>
<keyword evidence="7 10" id="KW-0472">Membrane</keyword>
<comment type="subcellular location">
    <subcellularLocation>
        <location evidence="1">Cell inner membrane</location>
        <topology evidence="1">Multi-pass membrane protein</topology>
    </subcellularLocation>
    <subcellularLocation>
        <location evidence="9">Cell membrane</location>
        <topology evidence="9">Multi-pass membrane protein</topology>
    </subcellularLocation>
</comment>
<dbReference type="InterPro" id="IPR050882">
    <property type="entry name" value="Prepilin_peptidase/N-MTase"/>
</dbReference>
<comment type="function">
    <text evidence="9">Plays an essential role in type IV pili and type II pseudopili formation by proteolytically removing the leader sequence from substrate proteins and subsequently monomethylating the alpha-amino group of the newly exposed N-terminal phenylalanine.</text>
</comment>
<dbReference type="Proteomes" id="UP000321129">
    <property type="component" value="Unassembled WGS sequence"/>
</dbReference>
<name>A0A5C6UN01_9SPHN</name>
<dbReference type="GO" id="GO:0006465">
    <property type="term" value="P:signal peptide processing"/>
    <property type="evidence" value="ECO:0007669"/>
    <property type="project" value="TreeGrafter"/>
</dbReference>
<reference evidence="13 14" key="1">
    <citation type="submission" date="2019-08" db="EMBL/GenBank/DDBJ databases">
        <title>Sphingorhabdus soil sp. nov., isolated from arctic soil.</title>
        <authorList>
            <person name="Liu Y."/>
        </authorList>
    </citation>
    <scope>NUCLEOTIDE SEQUENCE [LARGE SCALE GENOMIC DNA]</scope>
    <source>
        <strain evidence="13 14">D-2Q-5-6</strain>
    </source>
</reference>
<keyword evidence="9" id="KW-0378">Hydrolase</keyword>
<evidence type="ECO:0000313" key="13">
    <source>
        <dbReference type="EMBL" id="TXC74339.1"/>
    </source>
</evidence>
<feature type="domain" description="Prepilin peptidase A24 N-terminal" evidence="12">
    <location>
        <begin position="16"/>
        <end position="98"/>
    </location>
</feature>
<evidence type="ECO:0000256" key="8">
    <source>
        <dbReference type="RuleBase" id="RU003793"/>
    </source>
</evidence>
<dbReference type="PRINTS" id="PR00864">
    <property type="entry name" value="PREPILNPTASE"/>
</dbReference>
<evidence type="ECO:0000259" key="11">
    <source>
        <dbReference type="Pfam" id="PF01478"/>
    </source>
</evidence>
<feature type="transmembrane region" description="Helical" evidence="10">
    <location>
        <begin position="90"/>
        <end position="120"/>
    </location>
</feature>
<keyword evidence="5 9" id="KW-0812">Transmembrane</keyword>
<dbReference type="GO" id="GO:0004190">
    <property type="term" value="F:aspartic-type endopeptidase activity"/>
    <property type="evidence" value="ECO:0007669"/>
    <property type="project" value="UniProtKB-EC"/>
</dbReference>
<dbReference type="Gene3D" id="1.20.120.1220">
    <property type="match status" value="1"/>
</dbReference>
<evidence type="ECO:0000256" key="6">
    <source>
        <dbReference type="ARBA" id="ARBA00022989"/>
    </source>
</evidence>
<dbReference type="GO" id="GO:0032259">
    <property type="term" value="P:methylation"/>
    <property type="evidence" value="ECO:0007669"/>
    <property type="project" value="UniProtKB-KW"/>
</dbReference>
<keyword evidence="9" id="KW-0489">Methyltransferase</keyword>
<dbReference type="InterPro" id="IPR010627">
    <property type="entry name" value="Prepilin_pept_A24_N"/>
</dbReference>
<dbReference type="EC" id="2.1.1.-" evidence="9"/>
<keyword evidence="9" id="KW-0808">Transferase</keyword>
<comment type="caution">
    <text evidence="13">The sequence shown here is derived from an EMBL/GenBank/DDBJ whole genome shotgun (WGS) entry which is preliminary data.</text>
</comment>
<dbReference type="EC" id="3.4.23.43" evidence="9"/>
<dbReference type="PANTHER" id="PTHR30487:SF0">
    <property type="entry name" value="PREPILIN LEADER PEPTIDASE_N-METHYLTRANSFERASE-RELATED"/>
    <property type="match status" value="1"/>
</dbReference>
<keyword evidence="9" id="KW-0511">Multifunctional enzyme</keyword>
<evidence type="ECO:0000256" key="4">
    <source>
        <dbReference type="ARBA" id="ARBA00022519"/>
    </source>
</evidence>
<accession>A0A5C6UN01</accession>
<evidence type="ECO:0000256" key="1">
    <source>
        <dbReference type="ARBA" id="ARBA00004429"/>
    </source>
</evidence>
<evidence type="ECO:0000256" key="7">
    <source>
        <dbReference type="ARBA" id="ARBA00023136"/>
    </source>
</evidence>
<dbReference type="GO" id="GO:0008168">
    <property type="term" value="F:methyltransferase activity"/>
    <property type="evidence" value="ECO:0007669"/>
    <property type="project" value="UniProtKB-KW"/>
</dbReference>
<gene>
    <name evidence="13" type="ORF">FSZ31_06490</name>
</gene>
<feature type="transmembrane region" description="Helical" evidence="10">
    <location>
        <begin position="230"/>
        <end position="251"/>
    </location>
</feature>
<feature type="domain" description="Prepilin type IV endopeptidase peptidase" evidence="11">
    <location>
        <begin position="110"/>
        <end position="218"/>
    </location>
</feature>
<keyword evidence="9" id="KW-0645">Protease</keyword>
<dbReference type="GO" id="GO:0005886">
    <property type="term" value="C:plasma membrane"/>
    <property type="evidence" value="ECO:0007669"/>
    <property type="project" value="UniProtKB-SubCell"/>
</dbReference>
<evidence type="ECO:0000256" key="5">
    <source>
        <dbReference type="ARBA" id="ARBA00022692"/>
    </source>
</evidence>
<comment type="similarity">
    <text evidence="2 8">Belongs to the peptidase A24 family.</text>
</comment>
<evidence type="ECO:0000313" key="14">
    <source>
        <dbReference type="Proteomes" id="UP000321129"/>
    </source>
</evidence>
<feature type="transmembrane region" description="Helical" evidence="10">
    <location>
        <begin position="132"/>
        <end position="149"/>
    </location>
</feature>
<dbReference type="Pfam" id="PF01478">
    <property type="entry name" value="Peptidase_A24"/>
    <property type="match status" value="1"/>
</dbReference>
<dbReference type="AlphaFoldDB" id="A0A5C6UN01"/>
<comment type="catalytic activity">
    <reaction evidence="9">
        <text>Typically cleaves a -Gly-|-Phe- bond to release an N-terminal, basic peptide of 5-8 residues from type IV prepilin, and then N-methylates the new N-terminal amino group, the methyl donor being S-adenosyl-L-methionine.</text>
        <dbReference type="EC" id="3.4.23.43"/>
    </reaction>
</comment>
<proteinExistence type="inferred from homology"/>
<feature type="transmembrane region" description="Helical" evidence="10">
    <location>
        <begin position="196"/>
        <end position="218"/>
    </location>
</feature>
<protein>
    <recommendedName>
        <fullName evidence="9">Prepilin leader peptidase/N-methyltransferase</fullName>
        <ecNumber evidence="9">2.1.1.-</ecNumber>
        <ecNumber evidence="9">3.4.23.43</ecNumber>
    </recommendedName>
</protein>
<evidence type="ECO:0000256" key="2">
    <source>
        <dbReference type="ARBA" id="ARBA00005801"/>
    </source>
</evidence>
<dbReference type="OrthoDB" id="9789291at2"/>
<keyword evidence="14" id="KW-1185">Reference proteome</keyword>
<evidence type="ECO:0000256" key="3">
    <source>
        <dbReference type="ARBA" id="ARBA00022475"/>
    </source>
</evidence>
<sequence>MGTGLIPVFFAAALAVLGAIIGSFTANLCLRWPRGEGVVVGRSRCDACGRTLGVGELLPILSFLATRGRCKSCRVPIDPLHWRVETASAAIGFVAVFAFGAGVQAMAIALLGWLLVPLAILDWRHFWLPNRLTLVVAATGLALGGWASTEPLVNRLAAGAIGYLSLAAIASTYRLLRRVEGMGRGDPKLFGALGLWLGIAAMPIMLLLAALVGIIVAIVKRDARSGREPVAFGTMLCVAALPAMLIAHISII</sequence>
<feature type="transmembrane region" description="Helical" evidence="10">
    <location>
        <begin position="156"/>
        <end position="176"/>
    </location>
</feature>
<dbReference type="Pfam" id="PF06750">
    <property type="entry name" value="A24_N_bact"/>
    <property type="match status" value="1"/>
</dbReference>
<keyword evidence="4" id="KW-0997">Cell inner membrane</keyword>
<evidence type="ECO:0000256" key="9">
    <source>
        <dbReference type="RuleBase" id="RU003794"/>
    </source>
</evidence>
<feature type="transmembrane region" description="Helical" evidence="10">
    <location>
        <begin position="6"/>
        <end position="30"/>
    </location>
</feature>
<dbReference type="EMBL" id="VOPY01000001">
    <property type="protein sequence ID" value="TXC74339.1"/>
    <property type="molecule type" value="Genomic_DNA"/>
</dbReference>
<organism evidence="13 14">
    <name type="scientific">Flavisphingopyxis soli</name>
    <dbReference type="NCBI Taxonomy" id="2601267"/>
    <lineage>
        <taxon>Bacteria</taxon>
        <taxon>Pseudomonadati</taxon>
        <taxon>Pseudomonadota</taxon>
        <taxon>Alphaproteobacteria</taxon>
        <taxon>Sphingomonadales</taxon>
        <taxon>Sphingopyxidaceae</taxon>
        <taxon>Flavisphingopyxis</taxon>
    </lineage>
</organism>
<dbReference type="InterPro" id="IPR014032">
    <property type="entry name" value="Peptidase_A24A_bac"/>
</dbReference>
<evidence type="ECO:0000256" key="10">
    <source>
        <dbReference type="SAM" id="Phobius"/>
    </source>
</evidence>
<dbReference type="InterPro" id="IPR000045">
    <property type="entry name" value="Prepilin_IV_endopep_pep"/>
</dbReference>
<keyword evidence="6 10" id="KW-1133">Transmembrane helix</keyword>